<dbReference type="HAMAP" id="MF_01132">
    <property type="entry name" value="Spx"/>
    <property type="match status" value="1"/>
</dbReference>
<dbReference type="NCBIfam" id="TIGR01617">
    <property type="entry name" value="arsC_related"/>
    <property type="match status" value="1"/>
</dbReference>
<evidence type="ECO:0000313" key="8">
    <source>
        <dbReference type="Proteomes" id="UP000003399"/>
    </source>
</evidence>
<dbReference type="PROSITE" id="PS51353">
    <property type="entry name" value="ARSC"/>
    <property type="match status" value="1"/>
</dbReference>
<keyword evidence="3 6" id="KW-1015">Disulfide bond</keyword>
<dbReference type="NCBIfam" id="NF002459">
    <property type="entry name" value="PRK01655.1"/>
    <property type="match status" value="1"/>
</dbReference>
<comment type="similarity">
    <text evidence="6">Belongs to the ArsC family. Spx subfamily.</text>
</comment>
<dbReference type="SUPFAM" id="SSF52833">
    <property type="entry name" value="Thioredoxin-like"/>
    <property type="match status" value="1"/>
</dbReference>
<dbReference type="AlphaFoldDB" id="F9PB83"/>
<dbReference type="EMBL" id="AFUQ01000001">
    <property type="protein sequence ID" value="EGV15572.1"/>
    <property type="molecule type" value="Genomic_DNA"/>
</dbReference>
<dbReference type="PATRIC" id="fig|997830.4.peg.585"/>
<evidence type="ECO:0000256" key="3">
    <source>
        <dbReference type="ARBA" id="ARBA00023157"/>
    </source>
</evidence>
<dbReference type="Gene3D" id="3.40.30.10">
    <property type="entry name" value="Glutaredoxin"/>
    <property type="match status" value="1"/>
</dbReference>
<evidence type="ECO:0000313" key="7">
    <source>
        <dbReference type="EMBL" id="EGV15572.1"/>
    </source>
</evidence>
<dbReference type="PANTHER" id="PTHR30041">
    <property type="entry name" value="ARSENATE REDUCTASE"/>
    <property type="match status" value="1"/>
</dbReference>
<dbReference type="GO" id="GO:0005737">
    <property type="term" value="C:cytoplasm"/>
    <property type="evidence" value="ECO:0007669"/>
    <property type="project" value="UniProtKB-SubCell"/>
</dbReference>
<keyword evidence="4 6" id="KW-0804">Transcription</keyword>
<evidence type="ECO:0000256" key="1">
    <source>
        <dbReference type="ARBA" id="ARBA00022490"/>
    </source>
</evidence>
<comment type="caution">
    <text evidence="7">The sequence shown here is derived from an EMBL/GenBank/DDBJ whole genome shotgun (WGS) entry which is preliminary data.</text>
</comment>
<proteinExistence type="inferred from homology"/>
<dbReference type="InterPro" id="IPR006660">
    <property type="entry name" value="Arsenate_reductase-like"/>
</dbReference>
<evidence type="ECO:0000256" key="6">
    <source>
        <dbReference type="HAMAP-Rule" id="MF_01132"/>
    </source>
</evidence>
<comment type="subcellular location">
    <subcellularLocation>
        <location evidence="6">Cytoplasm</location>
    </subcellularLocation>
</comment>
<gene>
    <name evidence="7" type="primary">spxA_1</name>
    <name evidence="6" type="synonym">spx</name>
    <name evidence="7" type="ORF">HMPREF1124_1103</name>
</gene>
<accession>F9PB83</accession>
<comment type="function">
    <text evidence="6">Global transcriptional regulator that plays a key role in stress response and exerts either positive or negative regulation of genes. Acts by interacting with the C-terminal domain of the alpha subunit of the RNA polymerase (RNAP). This interaction can enhance binding of RNAP to the promoter region of target genes and stimulate their transcription, or block interaction of RNAP with activator.</text>
</comment>
<dbReference type="GO" id="GO:0045892">
    <property type="term" value="P:negative regulation of DNA-templated transcription"/>
    <property type="evidence" value="ECO:0007669"/>
    <property type="project" value="InterPro"/>
</dbReference>
<keyword evidence="5 6" id="KW-0676">Redox-active center</keyword>
<protein>
    <recommendedName>
        <fullName evidence="6">Global transcriptional regulator Spx</fullName>
    </recommendedName>
</protein>
<evidence type="ECO:0000256" key="5">
    <source>
        <dbReference type="ARBA" id="ARBA00023284"/>
    </source>
</evidence>
<dbReference type="InterPro" id="IPR023731">
    <property type="entry name" value="Spx"/>
</dbReference>
<dbReference type="PROSITE" id="PS51354">
    <property type="entry name" value="GLUTAREDOXIN_2"/>
    <property type="match status" value="1"/>
</dbReference>
<comment type="subunit">
    <text evidence="6">Interacts with the C-terminal domain of the alpha subunit of the RNAP.</text>
</comment>
<sequence>MHKNVLKIVRKTYFSLKSRFFLRKQLVKRFIFLYNRVRKVCKEENSMITLFLSPSCTSCRKAKAWLDNHKVPFQEHNIMTSPLSRKELQHILSLTENGTDDIISTRSKIFQKLNIDVESISVTELLNLIEQYPSLLRRPIIIDDKRMQIGFNEDEIRAFLPRSYRKQELKEATLRAGIN</sequence>
<dbReference type="CDD" id="cd03032">
    <property type="entry name" value="ArsC_Spx"/>
    <property type="match status" value="1"/>
</dbReference>
<dbReference type="InterPro" id="IPR036249">
    <property type="entry name" value="Thioredoxin-like_sf"/>
</dbReference>
<dbReference type="InterPro" id="IPR006504">
    <property type="entry name" value="Tscrpt_reg_Spx/MgsR"/>
</dbReference>
<feature type="disulfide bond" description="Redox-active" evidence="6">
    <location>
        <begin position="56"/>
        <end position="59"/>
    </location>
</feature>
<dbReference type="Proteomes" id="UP000003399">
    <property type="component" value="Unassembled WGS sequence"/>
</dbReference>
<organism evidence="7 8">
    <name type="scientific">Streptococcus infantis X</name>
    <dbReference type="NCBI Taxonomy" id="997830"/>
    <lineage>
        <taxon>Bacteria</taxon>
        <taxon>Bacillati</taxon>
        <taxon>Bacillota</taxon>
        <taxon>Bacilli</taxon>
        <taxon>Lactobacillales</taxon>
        <taxon>Streptococcaceae</taxon>
        <taxon>Streptococcus</taxon>
    </lineage>
</organism>
<dbReference type="eggNOG" id="COG1393">
    <property type="taxonomic scope" value="Bacteria"/>
</dbReference>
<name>F9PB83_9STRE</name>
<keyword evidence="2 6" id="KW-0805">Transcription regulation</keyword>
<evidence type="ECO:0000256" key="2">
    <source>
        <dbReference type="ARBA" id="ARBA00023015"/>
    </source>
</evidence>
<evidence type="ECO:0000256" key="4">
    <source>
        <dbReference type="ARBA" id="ARBA00023163"/>
    </source>
</evidence>
<reference evidence="7 8" key="1">
    <citation type="submission" date="2011-07" db="EMBL/GenBank/DDBJ databases">
        <authorList>
            <person name="Harkins D.M."/>
            <person name="Madupu R."/>
            <person name="Durkin A.S."/>
            <person name="Torralba M."/>
            <person name="Methe B."/>
            <person name="Sutton G.G."/>
            <person name="Nelson K.E."/>
        </authorList>
    </citation>
    <scope>NUCLEOTIDE SEQUENCE [LARGE SCALE GENOMIC DNA]</scope>
    <source>
        <strain evidence="7 8">X</strain>
    </source>
</reference>
<dbReference type="PANTHER" id="PTHR30041:SF7">
    <property type="entry name" value="GLOBAL TRANSCRIPTIONAL REGULATOR SPX"/>
    <property type="match status" value="1"/>
</dbReference>
<keyword evidence="1 6" id="KW-0963">Cytoplasm</keyword>
<dbReference type="Pfam" id="PF03960">
    <property type="entry name" value="ArsC"/>
    <property type="match status" value="1"/>
</dbReference>